<sequence length="133" mass="14916">MQFGDLSVGASFSRNCGNEMIEVKSEDVWKKYIAAEESDFLELDNIDSINSVQMFNEKHSSLFDTTKQNCPGTKGDEELARKYNDLLNGLQETQDFDLATKTRIERLTGMATGAIENVFDNAKLTAMKYDIGP</sequence>
<keyword evidence="2" id="KW-1185">Reference proteome</keyword>
<protein>
    <submittedName>
        <fullName evidence="1">Uncharacterized protein</fullName>
    </submittedName>
</protein>
<reference evidence="1 2" key="1">
    <citation type="submission" date="2024-04" db="EMBL/GenBank/DDBJ databases">
        <title>Tritrichomonas musculus Genome.</title>
        <authorList>
            <person name="Alves-Ferreira E."/>
            <person name="Grigg M."/>
            <person name="Lorenzi H."/>
            <person name="Galac M."/>
        </authorList>
    </citation>
    <scope>NUCLEOTIDE SEQUENCE [LARGE SCALE GENOMIC DNA]</scope>
    <source>
        <strain evidence="1 2">EAF2021</strain>
    </source>
</reference>
<name>A0ABR2KMR3_9EUKA</name>
<dbReference type="Proteomes" id="UP001470230">
    <property type="component" value="Unassembled WGS sequence"/>
</dbReference>
<comment type="caution">
    <text evidence="1">The sequence shown here is derived from an EMBL/GenBank/DDBJ whole genome shotgun (WGS) entry which is preliminary data.</text>
</comment>
<accession>A0ABR2KMR3</accession>
<gene>
    <name evidence="1" type="ORF">M9Y10_029676</name>
</gene>
<proteinExistence type="predicted"/>
<evidence type="ECO:0000313" key="1">
    <source>
        <dbReference type="EMBL" id="KAK8892448.1"/>
    </source>
</evidence>
<organism evidence="1 2">
    <name type="scientific">Tritrichomonas musculus</name>
    <dbReference type="NCBI Taxonomy" id="1915356"/>
    <lineage>
        <taxon>Eukaryota</taxon>
        <taxon>Metamonada</taxon>
        <taxon>Parabasalia</taxon>
        <taxon>Tritrichomonadida</taxon>
        <taxon>Tritrichomonadidae</taxon>
        <taxon>Tritrichomonas</taxon>
    </lineage>
</organism>
<evidence type="ECO:0000313" key="2">
    <source>
        <dbReference type="Proteomes" id="UP001470230"/>
    </source>
</evidence>
<dbReference type="EMBL" id="JAPFFF010000004">
    <property type="protein sequence ID" value="KAK8892448.1"/>
    <property type="molecule type" value="Genomic_DNA"/>
</dbReference>